<organism evidence="7 8">
    <name type="scientific">Arctia plantaginis</name>
    <name type="common">Wood tiger moth</name>
    <name type="synonym">Phalaena plantaginis</name>
    <dbReference type="NCBI Taxonomy" id="874455"/>
    <lineage>
        <taxon>Eukaryota</taxon>
        <taxon>Metazoa</taxon>
        <taxon>Ecdysozoa</taxon>
        <taxon>Arthropoda</taxon>
        <taxon>Hexapoda</taxon>
        <taxon>Insecta</taxon>
        <taxon>Pterygota</taxon>
        <taxon>Neoptera</taxon>
        <taxon>Endopterygota</taxon>
        <taxon>Lepidoptera</taxon>
        <taxon>Glossata</taxon>
        <taxon>Ditrysia</taxon>
        <taxon>Noctuoidea</taxon>
        <taxon>Erebidae</taxon>
        <taxon>Arctiinae</taxon>
        <taxon>Arctia</taxon>
    </lineage>
</organism>
<dbReference type="Gene3D" id="1.10.340.70">
    <property type="match status" value="1"/>
</dbReference>
<evidence type="ECO:0000313" key="7">
    <source>
        <dbReference type="EMBL" id="CAB3261327.1"/>
    </source>
</evidence>
<dbReference type="OrthoDB" id="10058156at2759"/>
<dbReference type="AlphaFoldDB" id="A0A8S1BGN0"/>
<dbReference type="InterPro" id="IPR012337">
    <property type="entry name" value="RNaseH-like_sf"/>
</dbReference>
<evidence type="ECO:0000259" key="6">
    <source>
        <dbReference type="PROSITE" id="PS50994"/>
    </source>
</evidence>
<evidence type="ECO:0000313" key="8">
    <source>
        <dbReference type="Proteomes" id="UP000494106"/>
    </source>
</evidence>
<dbReference type="InterPro" id="IPR036397">
    <property type="entry name" value="RNaseH_sf"/>
</dbReference>
<keyword evidence="5" id="KW-0255">Endonuclease</keyword>
<evidence type="ECO:0000256" key="2">
    <source>
        <dbReference type="ARBA" id="ARBA00022679"/>
    </source>
</evidence>
<gene>
    <name evidence="7" type="ORF">APLA_LOCUS17786</name>
</gene>
<dbReference type="Gene3D" id="3.30.70.270">
    <property type="match status" value="1"/>
</dbReference>
<dbReference type="EC" id="2.7.7.49" evidence="1"/>
<sequence>MCPNKRRDSREKQVFRLDVEAEEEPYYGSPTEQEYSGGEGPSGLYMVQLRGSDPVIAEVEVEGRPLRMHVDASSPISCISNLMYDKLFANFTLNESEKYSLKGCDGNYITCLGYIEGNVKYDVFNKRLKFYAIYRGGVPLLGREWLKQLNMDVIVVNSLKKCVYSELQCGLRFNKDLFIKAFPTVFSGKLGKLVSERAALRPRVDDELQRMEEEGSTEKDHIRNLTTVFERLVSEGLTIHKEKCTFFAKEVSYLGFVISEQGIRTDKKKVEAVLNAPEPINISELKAFIGMRLPIEDSGSRKNDDIFIKFIEDNFPIDSAAIRAESTKDKTILKVLEYTKHGWPTSVCLGAKDDIELNALWRRRDELCVEGGCLLWGHREVVPGALRASVLSEVHGAHLGIVKCKGLARSYVWWPRIDEDIERMCAACKTCSLTADMAPKSIIIPWSWPREPFERINIDFFSHSNNTDLILVDGHSKWIEVIHMTTTTAGNTINKLKEIFSRFGLPKKLVSDNGPSLATNLLIF</sequence>
<dbReference type="GO" id="GO:0042575">
    <property type="term" value="C:DNA polymerase complex"/>
    <property type="evidence" value="ECO:0007669"/>
    <property type="project" value="UniProtKB-ARBA"/>
</dbReference>
<dbReference type="InterPro" id="IPR001584">
    <property type="entry name" value="Integrase_cat-core"/>
</dbReference>
<dbReference type="Gene3D" id="2.40.70.10">
    <property type="entry name" value="Acid Proteases"/>
    <property type="match status" value="1"/>
</dbReference>
<keyword evidence="8" id="KW-1185">Reference proteome</keyword>
<name>A0A8S1BGN0_ARCPL</name>
<dbReference type="InterPro" id="IPR043502">
    <property type="entry name" value="DNA/RNA_pol_sf"/>
</dbReference>
<dbReference type="Proteomes" id="UP000494106">
    <property type="component" value="Unassembled WGS sequence"/>
</dbReference>
<keyword evidence="4" id="KW-0540">Nuclease</keyword>
<evidence type="ECO:0000256" key="1">
    <source>
        <dbReference type="ARBA" id="ARBA00012493"/>
    </source>
</evidence>
<proteinExistence type="predicted"/>
<keyword evidence="2" id="KW-0808">Transferase</keyword>
<dbReference type="SUPFAM" id="SSF53098">
    <property type="entry name" value="Ribonuclease H-like"/>
    <property type="match status" value="1"/>
</dbReference>
<evidence type="ECO:0000256" key="3">
    <source>
        <dbReference type="ARBA" id="ARBA00022695"/>
    </source>
</evidence>
<protein>
    <recommendedName>
        <fullName evidence="1">RNA-directed DNA polymerase</fullName>
        <ecNumber evidence="1">2.7.7.49</ecNumber>
    </recommendedName>
</protein>
<keyword evidence="3" id="KW-0548">Nucleotidyltransferase</keyword>
<dbReference type="Gene3D" id="3.30.420.10">
    <property type="entry name" value="Ribonuclease H-like superfamily/Ribonuclease H"/>
    <property type="match status" value="1"/>
</dbReference>
<dbReference type="InterPro" id="IPR041588">
    <property type="entry name" value="Integrase_H2C2"/>
</dbReference>
<dbReference type="GO" id="GO:0003676">
    <property type="term" value="F:nucleic acid binding"/>
    <property type="evidence" value="ECO:0007669"/>
    <property type="project" value="InterPro"/>
</dbReference>
<dbReference type="SUPFAM" id="SSF56672">
    <property type="entry name" value="DNA/RNA polymerases"/>
    <property type="match status" value="1"/>
</dbReference>
<dbReference type="GO" id="GO:0003964">
    <property type="term" value="F:RNA-directed DNA polymerase activity"/>
    <property type="evidence" value="ECO:0007669"/>
    <property type="project" value="UniProtKB-EC"/>
</dbReference>
<dbReference type="PROSITE" id="PS50994">
    <property type="entry name" value="INTEGRASE"/>
    <property type="match status" value="1"/>
</dbReference>
<dbReference type="PANTHER" id="PTHR37984:SF5">
    <property type="entry name" value="PROTEIN NYNRIN-LIKE"/>
    <property type="match status" value="1"/>
</dbReference>
<accession>A0A8S1BGN0</accession>
<dbReference type="Pfam" id="PF17921">
    <property type="entry name" value="Integrase_H2C2"/>
    <property type="match status" value="1"/>
</dbReference>
<dbReference type="InterPro" id="IPR043128">
    <property type="entry name" value="Rev_trsase/Diguanyl_cyclase"/>
</dbReference>
<dbReference type="PANTHER" id="PTHR37984">
    <property type="entry name" value="PROTEIN CBG26694"/>
    <property type="match status" value="1"/>
</dbReference>
<dbReference type="InterPro" id="IPR021109">
    <property type="entry name" value="Peptidase_aspartic_dom_sf"/>
</dbReference>
<evidence type="ECO:0000256" key="4">
    <source>
        <dbReference type="ARBA" id="ARBA00022722"/>
    </source>
</evidence>
<dbReference type="EMBL" id="CADEBC010000858">
    <property type="protein sequence ID" value="CAB3261327.1"/>
    <property type="molecule type" value="Genomic_DNA"/>
</dbReference>
<dbReference type="FunFam" id="1.10.340.70:FF:000003">
    <property type="entry name" value="Protein CBG25708"/>
    <property type="match status" value="1"/>
</dbReference>
<evidence type="ECO:0000256" key="5">
    <source>
        <dbReference type="ARBA" id="ARBA00022759"/>
    </source>
</evidence>
<dbReference type="InterPro" id="IPR050951">
    <property type="entry name" value="Retrovirus_Pol_polyprotein"/>
</dbReference>
<comment type="caution">
    <text evidence="7">The sequence shown here is derived from an EMBL/GenBank/DDBJ whole genome shotgun (WGS) entry which is preliminary data.</text>
</comment>
<dbReference type="GO" id="GO:0004519">
    <property type="term" value="F:endonuclease activity"/>
    <property type="evidence" value="ECO:0007669"/>
    <property type="project" value="UniProtKB-KW"/>
</dbReference>
<feature type="domain" description="Integrase catalytic" evidence="6">
    <location>
        <begin position="448"/>
        <end position="524"/>
    </location>
</feature>
<dbReference type="SUPFAM" id="SSF50630">
    <property type="entry name" value="Acid proteases"/>
    <property type="match status" value="1"/>
</dbReference>
<keyword evidence="5" id="KW-0378">Hydrolase</keyword>
<reference evidence="7 8" key="1">
    <citation type="submission" date="2020-04" db="EMBL/GenBank/DDBJ databases">
        <authorList>
            <person name="Wallbank WR R."/>
            <person name="Pardo Diaz C."/>
            <person name="Kozak K."/>
            <person name="Martin S."/>
            <person name="Jiggins C."/>
            <person name="Moest M."/>
            <person name="Warren A I."/>
            <person name="Byers J.R.P. K."/>
            <person name="Montejo-Kovacevich G."/>
            <person name="Yen C E."/>
        </authorList>
    </citation>
    <scope>NUCLEOTIDE SEQUENCE [LARGE SCALE GENOMIC DNA]</scope>
</reference>
<dbReference type="GO" id="GO:0015074">
    <property type="term" value="P:DNA integration"/>
    <property type="evidence" value="ECO:0007669"/>
    <property type="project" value="InterPro"/>
</dbReference>